<dbReference type="Proteomes" id="UP001153331">
    <property type="component" value="Unassembled WGS sequence"/>
</dbReference>
<sequence length="410" mass="44426">MATNAPYYQIRAGQLHMGSNSSAVATQADAAQGEDFGLAPITTTKQVDSQHNDFEENHNLVELLEAATTAADQDPVAMHTSKITLAVPDSQSKSKRGLSPQVSAALPSHDDESPAAKRQRIDPPTDPNLGSNDIDTTMCSPASKTNPSPSRDSLLVDARASGYTRPPMSKLFMSLNITPENFIALQALAKAYMLSPEHPDRQSCVGSRGKSDTDMVKLRLFNCVKDFLTDDGVGERFFGEHAEKPCERESNEAAAALGEESAREKLVWPRDGNKIVSLVTPLMRRMVTNERQRLYAIDTRKSGKRPDKESSVEAHVHQSSPTPDVEQHLQVALDPTLQRPAVVQRSLPSTSSVTTAQTHGLNTTAQSTSDPIVLESPKTSLASCSTNAVEPYLTNINIFLTASQQPGPRT</sequence>
<proteinExistence type="predicted"/>
<dbReference type="EMBL" id="JAPHNI010001145">
    <property type="protein sequence ID" value="KAJ8106517.1"/>
    <property type="molecule type" value="Genomic_DNA"/>
</dbReference>
<reference evidence="1" key="1">
    <citation type="submission" date="2022-11" db="EMBL/GenBank/DDBJ databases">
        <title>Genome Sequence of Boeremia exigua.</title>
        <authorList>
            <person name="Buettner E."/>
        </authorList>
    </citation>
    <scope>NUCLEOTIDE SEQUENCE</scope>
    <source>
        <strain evidence="1">CU02</strain>
    </source>
</reference>
<keyword evidence="2" id="KW-1185">Reference proteome</keyword>
<comment type="caution">
    <text evidence="1">The sequence shown here is derived from an EMBL/GenBank/DDBJ whole genome shotgun (WGS) entry which is preliminary data.</text>
</comment>
<evidence type="ECO:0000313" key="2">
    <source>
        <dbReference type="Proteomes" id="UP001153331"/>
    </source>
</evidence>
<organism evidence="1 2">
    <name type="scientific">Boeremia exigua</name>
    <dbReference type="NCBI Taxonomy" id="749465"/>
    <lineage>
        <taxon>Eukaryota</taxon>
        <taxon>Fungi</taxon>
        <taxon>Dikarya</taxon>
        <taxon>Ascomycota</taxon>
        <taxon>Pezizomycotina</taxon>
        <taxon>Dothideomycetes</taxon>
        <taxon>Pleosporomycetidae</taxon>
        <taxon>Pleosporales</taxon>
        <taxon>Pleosporineae</taxon>
        <taxon>Didymellaceae</taxon>
        <taxon>Boeremia</taxon>
    </lineage>
</organism>
<accession>A0ACC2HTU2</accession>
<gene>
    <name evidence="1" type="ORF">OPT61_g9481</name>
</gene>
<name>A0ACC2HTU2_9PLEO</name>
<evidence type="ECO:0000313" key="1">
    <source>
        <dbReference type="EMBL" id="KAJ8106517.1"/>
    </source>
</evidence>
<protein>
    <submittedName>
        <fullName evidence="1">Uncharacterized protein</fullName>
    </submittedName>
</protein>